<dbReference type="PROSITE" id="PS00460">
    <property type="entry name" value="GLUTATHIONE_PEROXID_1"/>
    <property type="match status" value="1"/>
</dbReference>
<name>A0A1I5YCE4_9BACT</name>
<dbReference type="SUPFAM" id="SSF52833">
    <property type="entry name" value="Thioredoxin-like"/>
    <property type="match status" value="1"/>
</dbReference>
<dbReference type="Gene3D" id="3.40.30.10">
    <property type="entry name" value="Glutaredoxin"/>
    <property type="match status" value="1"/>
</dbReference>
<sequence>MKILYPIIMKRNSNKGIYFNKQHAQPAISIYNFSVELNNGKTENLSSFKGKKLMIVNTASNCGYTNQYENLEKLYKQYNVAIIGFPANDFHEQEKGNDEAIAEFCKVNYGVTFPLAKKSVVIKKPNQNKVFEWLSNEHENGWLNKAPVWNFTKYLINEEGMLTHYFEPGIDPLSKEIINAIQS</sequence>
<comment type="similarity">
    <text evidence="1 5">Belongs to the glutathione peroxidase family.</text>
</comment>
<keyword evidence="3 5" id="KW-0560">Oxidoreductase</keyword>
<dbReference type="InterPro" id="IPR029759">
    <property type="entry name" value="GPX_AS"/>
</dbReference>
<evidence type="ECO:0000313" key="7">
    <source>
        <dbReference type="Proteomes" id="UP000199031"/>
    </source>
</evidence>
<dbReference type="CDD" id="cd00340">
    <property type="entry name" value="GSH_Peroxidase"/>
    <property type="match status" value="1"/>
</dbReference>
<evidence type="ECO:0000313" key="6">
    <source>
        <dbReference type="EMBL" id="SFQ41866.1"/>
    </source>
</evidence>
<dbReference type="GO" id="GO:0004601">
    <property type="term" value="F:peroxidase activity"/>
    <property type="evidence" value="ECO:0007669"/>
    <property type="project" value="UniProtKB-KW"/>
</dbReference>
<dbReference type="GO" id="GO:0034599">
    <property type="term" value="P:cellular response to oxidative stress"/>
    <property type="evidence" value="ECO:0007669"/>
    <property type="project" value="TreeGrafter"/>
</dbReference>
<gene>
    <name evidence="6" type="ORF">SAMN05444277_111108</name>
</gene>
<evidence type="ECO:0000256" key="1">
    <source>
        <dbReference type="ARBA" id="ARBA00006926"/>
    </source>
</evidence>
<feature type="active site" evidence="4">
    <location>
        <position position="62"/>
    </location>
</feature>
<dbReference type="PANTHER" id="PTHR11592:SF78">
    <property type="entry name" value="GLUTATHIONE PEROXIDASE"/>
    <property type="match status" value="1"/>
</dbReference>
<protein>
    <recommendedName>
        <fullName evidence="5">Glutathione peroxidase</fullName>
    </recommendedName>
</protein>
<proteinExistence type="inferred from homology"/>
<dbReference type="InterPro" id="IPR036249">
    <property type="entry name" value="Thioredoxin-like_sf"/>
</dbReference>
<evidence type="ECO:0000256" key="4">
    <source>
        <dbReference type="PIRSR" id="PIRSR000303-1"/>
    </source>
</evidence>
<keyword evidence="2 5" id="KW-0575">Peroxidase</keyword>
<dbReference type="PANTHER" id="PTHR11592">
    <property type="entry name" value="GLUTATHIONE PEROXIDASE"/>
    <property type="match status" value="1"/>
</dbReference>
<evidence type="ECO:0000256" key="5">
    <source>
        <dbReference type="RuleBase" id="RU000499"/>
    </source>
</evidence>
<organism evidence="6 7">
    <name type="scientific">Parafilimonas terrae</name>
    <dbReference type="NCBI Taxonomy" id="1465490"/>
    <lineage>
        <taxon>Bacteria</taxon>
        <taxon>Pseudomonadati</taxon>
        <taxon>Bacteroidota</taxon>
        <taxon>Chitinophagia</taxon>
        <taxon>Chitinophagales</taxon>
        <taxon>Chitinophagaceae</taxon>
        <taxon>Parafilimonas</taxon>
    </lineage>
</organism>
<dbReference type="InterPro" id="IPR000889">
    <property type="entry name" value="Glutathione_peroxidase"/>
</dbReference>
<dbReference type="PIRSF" id="PIRSF000303">
    <property type="entry name" value="Glutathion_perox"/>
    <property type="match status" value="1"/>
</dbReference>
<dbReference type="AlphaFoldDB" id="A0A1I5YCE4"/>
<reference evidence="6 7" key="1">
    <citation type="submission" date="2016-10" db="EMBL/GenBank/DDBJ databases">
        <authorList>
            <person name="de Groot N.N."/>
        </authorList>
    </citation>
    <scope>NUCLEOTIDE SEQUENCE [LARGE SCALE GENOMIC DNA]</scope>
    <source>
        <strain evidence="6 7">DSM 28286</strain>
    </source>
</reference>
<dbReference type="PRINTS" id="PR01011">
    <property type="entry name" value="GLUTPROXDASE"/>
</dbReference>
<dbReference type="STRING" id="1465490.SAMN05444277_111108"/>
<dbReference type="Pfam" id="PF00255">
    <property type="entry name" value="GSHPx"/>
    <property type="match status" value="1"/>
</dbReference>
<keyword evidence="7" id="KW-1185">Reference proteome</keyword>
<evidence type="ECO:0000256" key="2">
    <source>
        <dbReference type="ARBA" id="ARBA00022559"/>
    </source>
</evidence>
<dbReference type="PROSITE" id="PS51355">
    <property type="entry name" value="GLUTATHIONE_PEROXID_3"/>
    <property type="match status" value="1"/>
</dbReference>
<dbReference type="Proteomes" id="UP000199031">
    <property type="component" value="Unassembled WGS sequence"/>
</dbReference>
<accession>A0A1I5YCE4</accession>
<dbReference type="EMBL" id="FOXQ01000011">
    <property type="protein sequence ID" value="SFQ41866.1"/>
    <property type="molecule type" value="Genomic_DNA"/>
</dbReference>
<evidence type="ECO:0000256" key="3">
    <source>
        <dbReference type="ARBA" id="ARBA00023002"/>
    </source>
</evidence>